<dbReference type="InterPro" id="IPR030678">
    <property type="entry name" value="Peptide/Ni-bd"/>
</dbReference>
<dbReference type="Gene3D" id="3.40.190.10">
    <property type="entry name" value="Periplasmic binding protein-like II"/>
    <property type="match status" value="1"/>
</dbReference>
<dbReference type="SUPFAM" id="SSF53850">
    <property type="entry name" value="Periplasmic binding protein-like II"/>
    <property type="match status" value="1"/>
</dbReference>
<evidence type="ECO:0000256" key="1">
    <source>
        <dbReference type="ARBA" id="ARBA00004418"/>
    </source>
</evidence>
<dbReference type="Gene3D" id="3.10.105.10">
    <property type="entry name" value="Dipeptide-binding Protein, Domain 3"/>
    <property type="match status" value="1"/>
</dbReference>
<evidence type="ECO:0000256" key="4">
    <source>
        <dbReference type="ARBA" id="ARBA00022729"/>
    </source>
</evidence>
<sequence length="528" mass="58269">MNTVIGNLNRRALLKSGATLGGGLIASGMPLSQAIWAAEGKVLKVCSTSNLTKLDPAFAGQGVEVDVMNCIYSKLTRYKPGSEWGWELEAADKIEQVDPTHIRFELKKGIKFSGGHGELTASDVKFSFERMINQKGATNKADWGPLDHVEIENDHAGVIVFKTPYAPVWLVPLPYVAGQILSEEAVMKATKDGGDFGMKPPAFSGPYVLADWKPNQYALLTRNPDWSGPKAGFDEIRILPITDIKAAERAYQAGDVDFTTVSLDSFGAFKSDPPANTKVEEHSSLRYAWIGMNMDHPKLKDINVRQAIQWAINVPQILDAAYAGQAQVATGTIPPGVVGHRDKALVPPEGDLAKAKEFLEKAGASDLRFTMDCSNDSVSSAIAQTVQAQLSQIGVSVEVNTSDSSTFWTLGLESEGERWKDVQLFLMDFSSLPDPYYDTCWFVKDQVGVWNWQRFRSDRFDELSAKAITISEPDERAKLYREMQDILEQSGSVRFLTHGATPVMYRTTQMEPAMRPDGNPLYTQFKPV</sequence>
<evidence type="ECO:0000256" key="2">
    <source>
        <dbReference type="ARBA" id="ARBA00005695"/>
    </source>
</evidence>
<dbReference type="PROSITE" id="PS51318">
    <property type="entry name" value="TAT"/>
    <property type="match status" value="1"/>
</dbReference>
<dbReference type="InterPro" id="IPR000914">
    <property type="entry name" value="SBP_5_dom"/>
</dbReference>
<gene>
    <name evidence="6" type="ORF">ACFSOZ_17145</name>
</gene>
<dbReference type="InterPro" id="IPR039424">
    <property type="entry name" value="SBP_5"/>
</dbReference>
<dbReference type="Gene3D" id="3.90.76.10">
    <property type="entry name" value="Dipeptide-binding Protein, Domain 1"/>
    <property type="match status" value="1"/>
</dbReference>
<comment type="caution">
    <text evidence="6">The sequence shown here is derived from an EMBL/GenBank/DDBJ whole genome shotgun (WGS) entry which is preliminary data.</text>
</comment>
<dbReference type="RefSeq" id="WP_379100134.1">
    <property type="nucleotide sequence ID" value="NZ_JBHUGZ010000012.1"/>
</dbReference>
<dbReference type="EMBL" id="JBHUGZ010000012">
    <property type="protein sequence ID" value="MFD1984356.1"/>
    <property type="molecule type" value="Genomic_DNA"/>
</dbReference>
<dbReference type="PANTHER" id="PTHR30290:SF9">
    <property type="entry name" value="OLIGOPEPTIDE-BINDING PROTEIN APPA"/>
    <property type="match status" value="1"/>
</dbReference>
<evidence type="ECO:0000313" key="6">
    <source>
        <dbReference type="EMBL" id="MFD1984356.1"/>
    </source>
</evidence>
<comment type="similarity">
    <text evidence="2">Belongs to the bacterial solute-binding protein 5 family.</text>
</comment>
<feature type="domain" description="Solute-binding protein family 5" evidence="5">
    <location>
        <begin position="96"/>
        <end position="444"/>
    </location>
</feature>
<dbReference type="Pfam" id="PF00496">
    <property type="entry name" value="SBP_bac_5"/>
    <property type="match status" value="1"/>
</dbReference>
<keyword evidence="4" id="KW-0732">Signal</keyword>
<proteinExistence type="inferred from homology"/>
<accession>A0ABW4UDQ5</accession>
<organism evidence="6 7">
    <name type="scientific">Mesorhizobium newzealandense</name>
    <dbReference type="NCBI Taxonomy" id="1300302"/>
    <lineage>
        <taxon>Bacteria</taxon>
        <taxon>Pseudomonadati</taxon>
        <taxon>Pseudomonadota</taxon>
        <taxon>Alphaproteobacteria</taxon>
        <taxon>Hyphomicrobiales</taxon>
        <taxon>Phyllobacteriaceae</taxon>
        <taxon>Mesorhizobium</taxon>
    </lineage>
</organism>
<evidence type="ECO:0000259" key="5">
    <source>
        <dbReference type="Pfam" id="PF00496"/>
    </source>
</evidence>
<dbReference type="PIRSF" id="PIRSF002741">
    <property type="entry name" value="MppA"/>
    <property type="match status" value="1"/>
</dbReference>
<protein>
    <submittedName>
        <fullName evidence="6">ABC transporter substrate-binding protein</fullName>
    </submittedName>
</protein>
<evidence type="ECO:0000313" key="7">
    <source>
        <dbReference type="Proteomes" id="UP001597405"/>
    </source>
</evidence>
<dbReference type="InterPro" id="IPR006311">
    <property type="entry name" value="TAT_signal"/>
</dbReference>
<keyword evidence="7" id="KW-1185">Reference proteome</keyword>
<dbReference type="PANTHER" id="PTHR30290">
    <property type="entry name" value="PERIPLASMIC BINDING COMPONENT OF ABC TRANSPORTER"/>
    <property type="match status" value="1"/>
</dbReference>
<name>A0ABW4UDQ5_9HYPH</name>
<dbReference type="Proteomes" id="UP001597405">
    <property type="component" value="Unassembled WGS sequence"/>
</dbReference>
<evidence type="ECO:0000256" key="3">
    <source>
        <dbReference type="ARBA" id="ARBA00022448"/>
    </source>
</evidence>
<keyword evidence="3" id="KW-0813">Transport</keyword>
<reference evidence="7" key="1">
    <citation type="journal article" date="2019" name="Int. J. Syst. Evol. Microbiol.">
        <title>The Global Catalogue of Microorganisms (GCM) 10K type strain sequencing project: providing services to taxonomists for standard genome sequencing and annotation.</title>
        <authorList>
            <consortium name="The Broad Institute Genomics Platform"/>
            <consortium name="The Broad Institute Genome Sequencing Center for Infectious Disease"/>
            <person name="Wu L."/>
            <person name="Ma J."/>
        </authorList>
    </citation>
    <scope>NUCLEOTIDE SEQUENCE [LARGE SCALE GENOMIC DNA]</scope>
    <source>
        <strain evidence="7">CGMCC 1.16225</strain>
    </source>
</reference>
<comment type="subcellular location">
    <subcellularLocation>
        <location evidence="1">Periplasm</location>
    </subcellularLocation>
</comment>